<dbReference type="RefSeq" id="WP_311369219.1">
    <property type="nucleotide sequence ID" value="NZ_JAVRHX010000003.1"/>
</dbReference>
<proteinExistence type="predicted"/>
<evidence type="ECO:0000313" key="2">
    <source>
        <dbReference type="EMBL" id="MDT0595705.1"/>
    </source>
</evidence>
<dbReference type="Gene3D" id="2.160.20.10">
    <property type="entry name" value="Single-stranded right-handed beta-helix, Pectin lyase-like"/>
    <property type="match status" value="2"/>
</dbReference>
<dbReference type="EMBL" id="JAVRHX010000003">
    <property type="protein sequence ID" value="MDT0595705.1"/>
    <property type="molecule type" value="Genomic_DNA"/>
</dbReference>
<dbReference type="Proteomes" id="UP001253545">
    <property type="component" value="Unassembled WGS sequence"/>
</dbReference>
<gene>
    <name evidence="2" type="ORF">RM552_12675</name>
</gene>
<comment type="caution">
    <text evidence="2">The sequence shown here is derived from an EMBL/GenBank/DDBJ whole genome shotgun (WGS) entry which is preliminary data.</text>
</comment>
<dbReference type="InterPro" id="IPR012334">
    <property type="entry name" value="Pectin_lyas_fold"/>
</dbReference>
<sequence length="767" mass="83742">MPTKSFSLLLTLFLLHACSISTTGSTGKPGQDGLQLSNSVSDTEILVKNQNEFNEAVKSLKPGDTLVLANGEWQDFEILFKGQGNAKSPITLKAETKGKVILTGRSNLRLSGEYLVIEGLVFTNGYSPTGEVIAFRENTKKLANNSRVTQVVIDGFSNPDKFDSDKWVVFYGKRNRFDHSHLEGKNNNGVTMAVRLNTESSQENHHRIDHNYFGPRPILGSNGGETLRIGTSKYSLTNSFTVVENNYFERCNGEVEIISNKSGQNKFLNNVFFESRGTLTLRHGNGNLVEGNVFFGNGKEHTGGIRVINADQTIRNNYMEGLTGIRFGGGFTVLNGVYNSPINRYHQVKNTKIENNTIINVDNINLAGGSDEERQAVPIDSSFSNNLVLNENGNNPFKIFDDVSGITFANNIAGQSPQAEIANGFSIEQISVKRGANGLLQSAAAQANNVGASASLSPTKRDETGVDWYPKAELEIEFDSGEVFAVATSAELLESLSKAQAGDVIELAAGDYDINRLIPIENKVTLRAKTPRTVTLYPMRSLTFEIRDGGSLKLDGINISGKKSPDSAGNVLIRNTKLPTLFNYKLVINNTHVSDLNVNHSAHVFDAGYRSLADEISIIDSSFTNITGDILRLNKEQDDLGIYNAEYVTVKNSTFVNIEGAVAKIYRGGTDESTFGPHFYMTDSIVENVGSGKRNKTKSSIFLLGVQQTMLDGNTFKDSKVITIDHTVGEPITKIFNNTFDSVPLPVVTETFAKGPSTAIMEGNNIL</sequence>
<dbReference type="SUPFAM" id="SSF51126">
    <property type="entry name" value="Pectin lyase-like"/>
    <property type="match status" value="2"/>
</dbReference>
<dbReference type="CDD" id="cd14251">
    <property type="entry name" value="PL-6"/>
    <property type="match status" value="1"/>
</dbReference>
<dbReference type="Pfam" id="PF14592">
    <property type="entry name" value="Chondroitinas_B"/>
    <property type="match status" value="1"/>
</dbReference>
<reference evidence="2 3" key="1">
    <citation type="submission" date="2023-09" db="EMBL/GenBank/DDBJ databases">
        <authorList>
            <person name="Rey-Velasco X."/>
        </authorList>
    </citation>
    <scope>NUCLEOTIDE SEQUENCE [LARGE SCALE GENOMIC DNA]</scope>
    <source>
        <strain evidence="2 3">P117</strain>
    </source>
</reference>
<protein>
    <submittedName>
        <fullName evidence="2">Chondroitinase-B domain-containing protein</fullName>
    </submittedName>
</protein>
<accession>A0ABU2ZSW9</accession>
<feature type="signal peptide" evidence="1">
    <location>
        <begin position="1"/>
        <end position="23"/>
    </location>
</feature>
<dbReference type="InterPro" id="IPR039513">
    <property type="entry name" value="PL-6"/>
</dbReference>
<keyword evidence="1" id="KW-0732">Signal</keyword>
<evidence type="ECO:0000256" key="1">
    <source>
        <dbReference type="SAM" id="SignalP"/>
    </source>
</evidence>
<organism evidence="2 3">
    <name type="scientific">Glaciecola petra</name>
    <dbReference type="NCBI Taxonomy" id="3075602"/>
    <lineage>
        <taxon>Bacteria</taxon>
        <taxon>Pseudomonadati</taxon>
        <taxon>Pseudomonadota</taxon>
        <taxon>Gammaproteobacteria</taxon>
        <taxon>Alteromonadales</taxon>
        <taxon>Alteromonadaceae</taxon>
        <taxon>Glaciecola</taxon>
    </lineage>
</organism>
<name>A0ABU2ZSW9_9ALTE</name>
<evidence type="ECO:0000313" key="3">
    <source>
        <dbReference type="Proteomes" id="UP001253545"/>
    </source>
</evidence>
<feature type="chain" id="PRO_5046904589" evidence="1">
    <location>
        <begin position="24"/>
        <end position="767"/>
    </location>
</feature>
<dbReference type="InterPro" id="IPR011050">
    <property type="entry name" value="Pectin_lyase_fold/virulence"/>
</dbReference>
<keyword evidence="3" id="KW-1185">Reference proteome</keyword>